<dbReference type="PANTHER" id="PTHR10746">
    <property type="entry name" value="50S RIBOSOMAL PROTEIN L4"/>
    <property type="match status" value="1"/>
</dbReference>
<evidence type="ECO:0000256" key="4">
    <source>
        <dbReference type="ARBA" id="ARBA00035244"/>
    </source>
</evidence>
<protein>
    <recommendedName>
        <fullName evidence="4 5">Large ribosomal subunit protein uL4</fullName>
    </recommendedName>
</protein>
<evidence type="ECO:0000256" key="1">
    <source>
        <dbReference type="ARBA" id="ARBA00010528"/>
    </source>
</evidence>
<evidence type="ECO:0000256" key="5">
    <source>
        <dbReference type="HAMAP-Rule" id="MF_01328"/>
    </source>
</evidence>
<keyword evidence="5" id="KW-0699">rRNA-binding</keyword>
<dbReference type="Pfam" id="PF00573">
    <property type="entry name" value="Ribosomal_L4"/>
    <property type="match status" value="1"/>
</dbReference>
<dbReference type="HAMAP" id="MF_01328_B">
    <property type="entry name" value="Ribosomal_uL4_B"/>
    <property type="match status" value="1"/>
</dbReference>
<proteinExistence type="inferred from homology"/>
<evidence type="ECO:0000256" key="3">
    <source>
        <dbReference type="ARBA" id="ARBA00023274"/>
    </source>
</evidence>
<dbReference type="GO" id="GO:0003735">
    <property type="term" value="F:structural constituent of ribosome"/>
    <property type="evidence" value="ECO:0007669"/>
    <property type="project" value="InterPro"/>
</dbReference>
<comment type="function">
    <text evidence="5">One of the primary rRNA binding proteins, this protein initially binds near the 5'-end of the 23S rRNA. It is important during the early stages of 50S assembly. It makes multiple contacts with different domains of the 23S rRNA in the assembled 50S subunit and ribosome.</text>
</comment>
<keyword evidence="2 5" id="KW-0689">Ribosomal protein</keyword>
<dbReference type="InterPro" id="IPR013005">
    <property type="entry name" value="Ribosomal_uL4-like"/>
</dbReference>
<dbReference type="GO" id="GO:0005840">
    <property type="term" value="C:ribosome"/>
    <property type="evidence" value="ECO:0007669"/>
    <property type="project" value="UniProtKB-KW"/>
</dbReference>
<keyword evidence="8" id="KW-1185">Reference proteome</keyword>
<dbReference type="InterPro" id="IPR023574">
    <property type="entry name" value="Ribosomal_uL4_dom_sf"/>
</dbReference>
<sequence>MAAMATTLPVKTMTGADGATVDIQESWLERIKGEQAVKDSVVAFLARMRSGTAATKTRGLVSGGGSKPWRQKGTGRARSGSSRSPVWRGGGTVFGPQPRSYEKKVNMKVEKLALRRAFTDRIDEGEVILVDELSFATPKTKEMTKFLAAVGAGDNVLVIVDDYSENVELAVRNLPKVLLLPASAVNTYWMLLFKKVVITNAGLEALGQRLA</sequence>
<evidence type="ECO:0000313" key="8">
    <source>
        <dbReference type="Proteomes" id="UP001238163"/>
    </source>
</evidence>
<gene>
    <name evidence="5" type="primary">rplD</name>
    <name evidence="7" type="ORF">J3R75_000924</name>
</gene>
<comment type="subunit">
    <text evidence="5">Part of the 50S ribosomal subunit.</text>
</comment>
<comment type="similarity">
    <text evidence="1 5">Belongs to the universal ribosomal protein uL4 family.</text>
</comment>
<evidence type="ECO:0000256" key="6">
    <source>
        <dbReference type="SAM" id="MobiDB-lite"/>
    </source>
</evidence>
<dbReference type="InterPro" id="IPR002136">
    <property type="entry name" value="Ribosomal_uL4"/>
</dbReference>
<dbReference type="GO" id="GO:0019843">
    <property type="term" value="F:rRNA binding"/>
    <property type="evidence" value="ECO:0007669"/>
    <property type="project" value="UniProtKB-UniRule"/>
</dbReference>
<dbReference type="GO" id="GO:0006412">
    <property type="term" value="P:translation"/>
    <property type="evidence" value="ECO:0007669"/>
    <property type="project" value="UniProtKB-UniRule"/>
</dbReference>
<comment type="function">
    <text evidence="5">Forms part of the polypeptide exit tunnel.</text>
</comment>
<dbReference type="EMBL" id="JAUSVL010000001">
    <property type="protein sequence ID" value="MDQ0288817.1"/>
    <property type="molecule type" value="Genomic_DNA"/>
</dbReference>
<dbReference type="PANTHER" id="PTHR10746:SF6">
    <property type="entry name" value="LARGE RIBOSOMAL SUBUNIT PROTEIN UL4M"/>
    <property type="match status" value="1"/>
</dbReference>
<organism evidence="7 8">
    <name type="scientific">Oligosphaera ethanolica</name>
    <dbReference type="NCBI Taxonomy" id="760260"/>
    <lineage>
        <taxon>Bacteria</taxon>
        <taxon>Pseudomonadati</taxon>
        <taxon>Lentisphaerota</taxon>
        <taxon>Oligosphaeria</taxon>
        <taxon>Oligosphaerales</taxon>
        <taxon>Oligosphaeraceae</taxon>
        <taxon>Oligosphaera</taxon>
    </lineage>
</organism>
<evidence type="ECO:0000313" key="7">
    <source>
        <dbReference type="EMBL" id="MDQ0288817.1"/>
    </source>
</evidence>
<dbReference type="NCBIfam" id="TIGR03953">
    <property type="entry name" value="rplD_bact"/>
    <property type="match status" value="1"/>
</dbReference>
<keyword evidence="3 5" id="KW-0687">Ribonucleoprotein</keyword>
<accession>A0AAE3VE10</accession>
<dbReference type="Gene3D" id="3.40.1370.10">
    <property type="match status" value="1"/>
</dbReference>
<comment type="caution">
    <text evidence="7">The sequence shown here is derived from an EMBL/GenBank/DDBJ whole genome shotgun (WGS) entry which is preliminary data.</text>
</comment>
<dbReference type="SUPFAM" id="SSF52166">
    <property type="entry name" value="Ribosomal protein L4"/>
    <property type="match status" value="1"/>
</dbReference>
<dbReference type="GO" id="GO:1990904">
    <property type="term" value="C:ribonucleoprotein complex"/>
    <property type="evidence" value="ECO:0007669"/>
    <property type="project" value="UniProtKB-KW"/>
</dbReference>
<keyword evidence="5" id="KW-0694">RNA-binding</keyword>
<dbReference type="AlphaFoldDB" id="A0AAE3VE10"/>
<reference evidence="7" key="1">
    <citation type="submission" date="2023-07" db="EMBL/GenBank/DDBJ databases">
        <title>Genomic Encyclopedia of Type Strains, Phase IV (KMG-IV): sequencing the most valuable type-strain genomes for metagenomic binning, comparative biology and taxonomic classification.</title>
        <authorList>
            <person name="Goeker M."/>
        </authorList>
    </citation>
    <scope>NUCLEOTIDE SEQUENCE</scope>
    <source>
        <strain evidence="7">DSM 24202</strain>
    </source>
</reference>
<feature type="region of interest" description="Disordered" evidence="6">
    <location>
        <begin position="55"/>
        <end position="93"/>
    </location>
</feature>
<evidence type="ECO:0000256" key="2">
    <source>
        <dbReference type="ARBA" id="ARBA00022980"/>
    </source>
</evidence>
<name>A0AAE3VE10_9BACT</name>
<dbReference type="Proteomes" id="UP001238163">
    <property type="component" value="Unassembled WGS sequence"/>
</dbReference>